<evidence type="ECO:0000313" key="3">
    <source>
        <dbReference type="Proteomes" id="UP000192707"/>
    </source>
</evidence>
<evidence type="ECO:0000313" key="2">
    <source>
        <dbReference type="EMBL" id="ORA11400.1"/>
    </source>
</evidence>
<gene>
    <name evidence="2" type="ORF">BST14_18875</name>
</gene>
<dbReference type="Gene3D" id="1.10.472.20">
    <property type="entry name" value="Nitrile hydratase, beta subunit"/>
    <property type="match status" value="1"/>
</dbReference>
<dbReference type="InterPro" id="IPR023808">
    <property type="entry name" value="Nitrile_Hydratase_acc_put"/>
</dbReference>
<dbReference type="NCBIfam" id="TIGR03889">
    <property type="entry name" value="nitrile_acc"/>
    <property type="match status" value="1"/>
</dbReference>
<proteinExistence type="predicted"/>
<accession>A0A1W9ZBI5</accession>
<organism evidence="2 3">
    <name type="scientific">Mycobacterium arosiense ATCC BAA-1401 = DSM 45069</name>
    <dbReference type="NCBI Taxonomy" id="1265311"/>
    <lineage>
        <taxon>Bacteria</taxon>
        <taxon>Bacillati</taxon>
        <taxon>Actinomycetota</taxon>
        <taxon>Actinomycetes</taxon>
        <taxon>Mycobacteriales</taxon>
        <taxon>Mycobacteriaceae</taxon>
        <taxon>Mycobacterium</taxon>
        <taxon>Mycobacterium avium complex (MAC)</taxon>
    </lineage>
</organism>
<comment type="caution">
    <text evidence="2">The sequence shown here is derived from an EMBL/GenBank/DDBJ whole genome shotgun (WGS) entry which is preliminary data.</text>
</comment>
<dbReference type="EMBL" id="MVHG01000054">
    <property type="protein sequence ID" value="ORA11400.1"/>
    <property type="molecule type" value="Genomic_DNA"/>
</dbReference>
<dbReference type="Proteomes" id="UP000192707">
    <property type="component" value="Unassembled WGS sequence"/>
</dbReference>
<keyword evidence="3" id="KW-1185">Reference proteome</keyword>
<sequence>MGTVFGSSMNRPFPGVAGGDQPVFAEPWEARAFAMVVSLHERGLYTWAEWADALATRIEQAQADGDPDRGDTYYRHWLGALEDLLARHGIGSVETARWRDAWQHAANRTPHGAPIELQAEDFDVAP</sequence>
<dbReference type="InterPro" id="IPR042262">
    <property type="entry name" value="CN_hydtase_beta_C"/>
</dbReference>
<dbReference type="InterPro" id="IPR008990">
    <property type="entry name" value="Elect_transpt_acc-like_dom_sf"/>
</dbReference>
<reference evidence="2 3" key="1">
    <citation type="submission" date="2016-12" db="EMBL/GenBank/DDBJ databases">
        <title>The new phylogeny of genus Mycobacterium.</title>
        <authorList>
            <person name="Tortoli E."/>
            <person name="Trovato A."/>
            <person name="Cirillo D.M."/>
        </authorList>
    </citation>
    <scope>NUCLEOTIDE SEQUENCE [LARGE SCALE GENOMIC DNA]</scope>
    <source>
        <strain evidence="2 3">DSM 45069</strain>
    </source>
</reference>
<dbReference type="InterPro" id="IPR049054">
    <property type="entry name" value="CN_hydtase_beta-like_N"/>
</dbReference>
<protein>
    <submittedName>
        <fullName evidence="2">Nitrile hydratase accessory protein</fullName>
    </submittedName>
</protein>
<name>A0A1W9ZBI5_MYCAI</name>
<evidence type="ECO:0000259" key="1">
    <source>
        <dbReference type="Pfam" id="PF21006"/>
    </source>
</evidence>
<dbReference type="OrthoDB" id="9811616at2"/>
<feature type="domain" description="Nitrile hydratase beta subunit-like N-terminal" evidence="1">
    <location>
        <begin position="20"/>
        <end position="106"/>
    </location>
</feature>
<dbReference type="SUPFAM" id="SSF50090">
    <property type="entry name" value="Electron transport accessory proteins"/>
    <property type="match status" value="1"/>
</dbReference>
<dbReference type="AlphaFoldDB" id="A0A1W9ZBI5"/>
<dbReference type="Pfam" id="PF21006">
    <property type="entry name" value="NHase_beta_N"/>
    <property type="match status" value="1"/>
</dbReference>